<proteinExistence type="predicted"/>
<protein>
    <recommendedName>
        <fullName evidence="3">CopG family transcriptional regulator</fullName>
    </recommendedName>
</protein>
<name>A0ABP4WVB7_9ACTN</name>
<comment type="caution">
    <text evidence="1">The sequence shown here is derived from an EMBL/GenBank/DDBJ whole genome shotgun (WGS) entry which is preliminary data.</text>
</comment>
<evidence type="ECO:0000313" key="2">
    <source>
        <dbReference type="Proteomes" id="UP001500655"/>
    </source>
</evidence>
<gene>
    <name evidence="1" type="ORF">GCM10009681_38510</name>
</gene>
<dbReference type="Proteomes" id="UP001500655">
    <property type="component" value="Unassembled WGS sequence"/>
</dbReference>
<accession>A0ABP4WVB7</accession>
<dbReference type="RefSeq" id="WP_344083634.1">
    <property type="nucleotide sequence ID" value="NZ_BAAALS010000019.1"/>
</dbReference>
<evidence type="ECO:0000313" key="1">
    <source>
        <dbReference type="EMBL" id="GAA1763723.1"/>
    </source>
</evidence>
<organism evidence="1 2">
    <name type="scientific">Luedemannella helvata</name>
    <dbReference type="NCBI Taxonomy" id="349315"/>
    <lineage>
        <taxon>Bacteria</taxon>
        <taxon>Bacillati</taxon>
        <taxon>Actinomycetota</taxon>
        <taxon>Actinomycetes</taxon>
        <taxon>Micromonosporales</taxon>
        <taxon>Micromonosporaceae</taxon>
        <taxon>Luedemannella</taxon>
    </lineage>
</organism>
<dbReference type="EMBL" id="BAAALS010000019">
    <property type="protein sequence ID" value="GAA1763723.1"/>
    <property type="molecule type" value="Genomic_DNA"/>
</dbReference>
<evidence type="ECO:0008006" key="3">
    <source>
        <dbReference type="Google" id="ProtNLM"/>
    </source>
</evidence>
<sequence length="89" mass="9931">MSKRITVSVPDDVAERLSAEENVSAYVADAVRRRMRHETTRSMLVAAGFALTDEGMARARERLSNGRAAMTPDVLEQGRRMLDELRPKG</sequence>
<keyword evidence="2" id="KW-1185">Reference proteome</keyword>
<reference evidence="2" key="1">
    <citation type="journal article" date="2019" name="Int. J. Syst. Evol. Microbiol.">
        <title>The Global Catalogue of Microorganisms (GCM) 10K type strain sequencing project: providing services to taxonomists for standard genome sequencing and annotation.</title>
        <authorList>
            <consortium name="The Broad Institute Genomics Platform"/>
            <consortium name="The Broad Institute Genome Sequencing Center for Infectious Disease"/>
            <person name="Wu L."/>
            <person name="Ma J."/>
        </authorList>
    </citation>
    <scope>NUCLEOTIDE SEQUENCE [LARGE SCALE GENOMIC DNA]</scope>
    <source>
        <strain evidence="2">JCM 13249</strain>
    </source>
</reference>